<accession>A0A9Q3ADT9</accession>
<evidence type="ECO:0000313" key="2">
    <source>
        <dbReference type="Proteomes" id="UP001106592"/>
    </source>
</evidence>
<evidence type="ECO:0000313" key="1">
    <source>
        <dbReference type="EMBL" id="MBV6288030.1"/>
    </source>
</evidence>
<keyword evidence="2" id="KW-1185">Reference proteome</keyword>
<proteinExistence type="predicted"/>
<organism evidence="1 2">
    <name type="scientific">Pseudomonas aegrilactucae</name>
    <dbReference type="NCBI Taxonomy" id="2854028"/>
    <lineage>
        <taxon>Bacteria</taxon>
        <taxon>Pseudomonadati</taxon>
        <taxon>Pseudomonadota</taxon>
        <taxon>Gammaproteobacteria</taxon>
        <taxon>Pseudomonadales</taxon>
        <taxon>Pseudomonadaceae</taxon>
        <taxon>Pseudomonas</taxon>
    </lineage>
</organism>
<sequence>MSSAEGAVSRAQYHAAHHARAEALARDWIAQREVLQGAWLDWVAGQLYQLNPPEYAAMVRRQLQQLAG</sequence>
<reference evidence="1" key="2">
    <citation type="journal article" date="2023" name="Plant Pathol.">
        <title>Dismantling and reorganizing Pseudomonas marginalis sensu#lato.</title>
        <authorList>
            <person name="Sawada H."/>
            <person name="Fujikawa T."/>
            <person name="Satou M."/>
        </authorList>
    </citation>
    <scope>NUCLEOTIDE SEQUENCE</scope>
    <source>
        <strain evidence="1">MAFF 301350</strain>
    </source>
</reference>
<dbReference type="EMBL" id="JAHTBI010000047">
    <property type="protein sequence ID" value="MBV6288030.1"/>
    <property type="molecule type" value="Genomic_DNA"/>
</dbReference>
<protein>
    <submittedName>
        <fullName evidence="1">Uncharacterized protein</fullName>
    </submittedName>
</protein>
<name>A0A9Q3ADT9_9PSED</name>
<dbReference type="RefSeq" id="WP_217976050.1">
    <property type="nucleotide sequence ID" value="NZ_JAHTBI010000047.1"/>
</dbReference>
<dbReference type="AlphaFoldDB" id="A0A9Q3ADT9"/>
<gene>
    <name evidence="1" type="ORF">KUO17_13495</name>
</gene>
<reference evidence="1" key="1">
    <citation type="journal article" date="2022" name="Int. J. Syst. Evol. Microbiol.">
        <title>Pseudomonas aegrilactucae sp. nov. and Pseudomonas morbosilactucae sp. nov., pathogens causing bacterial rot of lettuce in Japan.</title>
        <authorList>
            <person name="Sawada H."/>
            <person name="Fujikawa T."/>
            <person name="Satou M."/>
        </authorList>
    </citation>
    <scope>NUCLEOTIDE SEQUENCE</scope>
    <source>
        <strain evidence="1">MAFF 301350</strain>
    </source>
</reference>
<dbReference type="Proteomes" id="UP001106592">
    <property type="component" value="Unassembled WGS sequence"/>
</dbReference>
<comment type="caution">
    <text evidence="1">The sequence shown here is derived from an EMBL/GenBank/DDBJ whole genome shotgun (WGS) entry which is preliminary data.</text>
</comment>